<dbReference type="AlphaFoldDB" id="A0A0D0AQI3"/>
<keyword evidence="2" id="KW-1185">Reference proteome</keyword>
<dbReference type="InParanoid" id="A0A0D0AQI3"/>
<gene>
    <name evidence="1" type="ORF">CY34DRAFT_807363</name>
</gene>
<accession>A0A0D0AQI3</accession>
<evidence type="ECO:0000313" key="1">
    <source>
        <dbReference type="EMBL" id="KIK40314.1"/>
    </source>
</evidence>
<dbReference type="HOGENOM" id="CLU_1670551_0_0_1"/>
<dbReference type="OrthoDB" id="2664242at2759"/>
<protein>
    <submittedName>
        <fullName evidence="1">Uncharacterized protein</fullName>
    </submittedName>
</protein>
<organism evidence="1 2">
    <name type="scientific">Suillus luteus UH-Slu-Lm8-n1</name>
    <dbReference type="NCBI Taxonomy" id="930992"/>
    <lineage>
        <taxon>Eukaryota</taxon>
        <taxon>Fungi</taxon>
        <taxon>Dikarya</taxon>
        <taxon>Basidiomycota</taxon>
        <taxon>Agaricomycotina</taxon>
        <taxon>Agaricomycetes</taxon>
        <taxon>Agaricomycetidae</taxon>
        <taxon>Boletales</taxon>
        <taxon>Suillineae</taxon>
        <taxon>Suillaceae</taxon>
        <taxon>Suillus</taxon>
    </lineage>
</organism>
<dbReference type="Proteomes" id="UP000054485">
    <property type="component" value="Unassembled WGS sequence"/>
</dbReference>
<proteinExistence type="predicted"/>
<reference evidence="1 2" key="1">
    <citation type="submission" date="2014-04" db="EMBL/GenBank/DDBJ databases">
        <authorList>
            <consortium name="DOE Joint Genome Institute"/>
            <person name="Kuo A."/>
            <person name="Ruytinx J."/>
            <person name="Rineau F."/>
            <person name="Colpaert J."/>
            <person name="Kohler A."/>
            <person name="Nagy L.G."/>
            <person name="Floudas D."/>
            <person name="Copeland A."/>
            <person name="Barry K.W."/>
            <person name="Cichocki N."/>
            <person name="Veneault-Fourrey C."/>
            <person name="LaButti K."/>
            <person name="Lindquist E.A."/>
            <person name="Lipzen A."/>
            <person name="Lundell T."/>
            <person name="Morin E."/>
            <person name="Murat C."/>
            <person name="Sun H."/>
            <person name="Tunlid A."/>
            <person name="Henrissat B."/>
            <person name="Grigoriev I.V."/>
            <person name="Hibbett D.S."/>
            <person name="Martin F."/>
            <person name="Nordberg H.P."/>
            <person name="Cantor M.N."/>
            <person name="Hua S.X."/>
        </authorList>
    </citation>
    <scope>NUCLEOTIDE SEQUENCE [LARGE SCALE GENOMIC DNA]</scope>
    <source>
        <strain evidence="1 2">UH-Slu-Lm8-n1</strain>
    </source>
</reference>
<evidence type="ECO:0000313" key="2">
    <source>
        <dbReference type="Proteomes" id="UP000054485"/>
    </source>
</evidence>
<dbReference type="EMBL" id="KN835307">
    <property type="protein sequence ID" value="KIK40314.1"/>
    <property type="molecule type" value="Genomic_DNA"/>
</dbReference>
<sequence length="158" mass="17208">MSTEDRIIFRQGISSGFAGLEVANFEHTFSRLASDPQNLSISSQTRQQYEPLLSAAAAPLIISNATAEIDRAINILQSIWNPVKQDPAVEQGAPPLNYYKTSYGISLIRGGEPVWSNYLPERGVRPPTSEGTASAEEESQFGDVVNILQSLVQRSQAA</sequence>
<reference evidence="2" key="2">
    <citation type="submission" date="2015-01" db="EMBL/GenBank/DDBJ databases">
        <title>Evolutionary Origins and Diversification of the Mycorrhizal Mutualists.</title>
        <authorList>
            <consortium name="DOE Joint Genome Institute"/>
            <consortium name="Mycorrhizal Genomics Consortium"/>
            <person name="Kohler A."/>
            <person name="Kuo A."/>
            <person name="Nagy L.G."/>
            <person name="Floudas D."/>
            <person name="Copeland A."/>
            <person name="Barry K.W."/>
            <person name="Cichocki N."/>
            <person name="Veneault-Fourrey C."/>
            <person name="LaButti K."/>
            <person name="Lindquist E.A."/>
            <person name="Lipzen A."/>
            <person name="Lundell T."/>
            <person name="Morin E."/>
            <person name="Murat C."/>
            <person name="Riley R."/>
            <person name="Ohm R."/>
            <person name="Sun H."/>
            <person name="Tunlid A."/>
            <person name="Henrissat B."/>
            <person name="Grigoriev I.V."/>
            <person name="Hibbett D.S."/>
            <person name="Martin F."/>
        </authorList>
    </citation>
    <scope>NUCLEOTIDE SEQUENCE [LARGE SCALE GENOMIC DNA]</scope>
    <source>
        <strain evidence="2">UH-Slu-Lm8-n1</strain>
    </source>
</reference>
<name>A0A0D0AQI3_9AGAM</name>